<evidence type="ECO:0000256" key="6">
    <source>
        <dbReference type="ARBA" id="ARBA00023242"/>
    </source>
</evidence>
<dbReference type="InterPro" id="IPR036236">
    <property type="entry name" value="Znf_C2H2_sf"/>
</dbReference>
<comment type="caution">
    <text evidence="9">The sequence shown here is derived from an EMBL/GenBank/DDBJ whole genome shotgun (WGS) entry which is preliminary data.</text>
</comment>
<comment type="subcellular location">
    <subcellularLocation>
        <location evidence="1">Nucleus</location>
    </subcellularLocation>
</comment>
<dbReference type="GO" id="GO:0005634">
    <property type="term" value="C:nucleus"/>
    <property type="evidence" value="ECO:0007669"/>
    <property type="project" value="UniProtKB-SubCell"/>
</dbReference>
<evidence type="ECO:0000256" key="2">
    <source>
        <dbReference type="ARBA" id="ARBA00022723"/>
    </source>
</evidence>
<dbReference type="GO" id="GO:0000981">
    <property type="term" value="F:DNA-binding transcription factor activity, RNA polymerase II-specific"/>
    <property type="evidence" value="ECO:0007669"/>
    <property type="project" value="TreeGrafter"/>
</dbReference>
<dbReference type="EMBL" id="MCOG01000247">
    <property type="protein sequence ID" value="ORY22464.1"/>
    <property type="molecule type" value="Genomic_DNA"/>
</dbReference>
<feature type="domain" description="C2H2-type" evidence="8">
    <location>
        <begin position="31"/>
        <end position="59"/>
    </location>
</feature>
<keyword evidence="6" id="KW-0539">Nucleus</keyword>
<dbReference type="Gene3D" id="3.30.160.60">
    <property type="entry name" value="Classic Zinc Finger"/>
    <property type="match status" value="2"/>
</dbReference>
<evidence type="ECO:0000313" key="10">
    <source>
        <dbReference type="Proteomes" id="UP000193920"/>
    </source>
</evidence>
<dbReference type="STRING" id="1754190.A0A1Y2AIZ4"/>
<evidence type="ECO:0000256" key="4">
    <source>
        <dbReference type="ARBA" id="ARBA00022771"/>
    </source>
</evidence>
<keyword evidence="5" id="KW-0862">Zinc</keyword>
<dbReference type="PROSITE" id="PS50157">
    <property type="entry name" value="ZINC_FINGER_C2H2_2"/>
    <property type="match status" value="3"/>
</dbReference>
<dbReference type="PANTHER" id="PTHR24388">
    <property type="entry name" value="ZINC FINGER PROTEIN"/>
    <property type="match status" value="1"/>
</dbReference>
<dbReference type="PROSITE" id="PS00028">
    <property type="entry name" value="ZINC_FINGER_C2H2_1"/>
    <property type="match status" value="2"/>
</dbReference>
<dbReference type="InterPro" id="IPR050527">
    <property type="entry name" value="Snail/Krueppel_Znf"/>
</dbReference>
<proteinExistence type="predicted"/>
<dbReference type="PANTHER" id="PTHR24388:SF54">
    <property type="entry name" value="PROTEIN ESCARGOT"/>
    <property type="match status" value="1"/>
</dbReference>
<feature type="non-terminal residue" evidence="9">
    <location>
        <position position="77"/>
    </location>
</feature>
<feature type="domain" description="C2H2-type" evidence="8">
    <location>
        <begin position="1"/>
        <end position="28"/>
    </location>
</feature>
<protein>
    <recommendedName>
        <fullName evidence="8">C2H2-type domain-containing protein</fullName>
    </recommendedName>
</protein>
<feature type="non-terminal residue" evidence="9">
    <location>
        <position position="1"/>
    </location>
</feature>
<sequence>CPFECCKRKFNREYNLKEHIRTHNPSRSKEYTCKICNESFYSSSVLNRHVSSIHEGERFCCKYCGRPFNRKDALRRH</sequence>
<gene>
    <name evidence="9" type="ORF">LY90DRAFT_362109</name>
</gene>
<keyword evidence="4 7" id="KW-0863">Zinc-finger</keyword>
<keyword evidence="3" id="KW-0677">Repeat</keyword>
<organism evidence="9 10">
    <name type="scientific">Neocallimastix californiae</name>
    <dbReference type="NCBI Taxonomy" id="1754190"/>
    <lineage>
        <taxon>Eukaryota</taxon>
        <taxon>Fungi</taxon>
        <taxon>Fungi incertae sedis</taxon>
        <taxon>Chytridiomycota</taxon>
        <taxon>Chytridiomycota incertae sedis</taxon>
        <taxon>Neocallimastigomycetes</taxon>
        <taxon>Neocallimastigales</taxon>
        <taxon>Neocallimastigaceae</taxon>
        <taxon>Neocallimastix</taxon>
    </lineage>
</organism>
<dbReference type="Proteomes" id="UP000193920">
    <property type="component" value="Unassembled WGS sequence"/>
</dbReference>
<evidence type="ECO:0000256" key="7">
    <source>
        <dbReference type="PROSITE-ProRule" id="PRU00042"/>
    </source>
</evidence>
<dbReference type="GO" id="GO:0000978">
    <property type="term" value="F:RNA polymerase II cis-regulatory region sequence-specific DNA binding"/>
    <property type="evidence" value="ECO:0007669"/>
    <property type="project" value="TreeGrafter"/>
</dbReference>
<keyword evidence="10" id="KW-1185">Reference proteome</keyword>
<dbReference type="SUPFAM" id="SSF57667">
    <property type="entry name" value="beta-beta-alpha zinc fingers"/>
    <property type="match status" value="2"/>
</dbReference>
<dbReference type="Pfam" id="PF13894">
    <property type="entry name" value="zf-C2H2_4"/>
    <property type="match status" value="1"/>
</dbReference>
<dbReference type="SMART" id="SM00355">
    <property type="entry name" value="ZnF_C2H2"/>
    <property type="match status" value="3"/>
</dbReference>
<keyword evidence="2" id="KW-0479">Metal-binding</keyword>
<reference evidence="9 10" key="1">
    <citation type="submission" date="2016-08" db="EMBL/GenBank/DDBJ databases">
        <title>A Parts List for Fungal Cellulosomes Revealed by Comparative Genomics.</title>
        <authorList>
            <consortium name="DOE Joint Genome Institute"/>
            <person name="Haitjema C.H."/>
            <person name="Gilmore S.P."/>
            <person name="Henske J.K."/>
            <person name="Solomon K.V."/>
            <person name="De Groot R."/>
            <person name="Kuo A."/>
            <person name="Mondo S.J."/>
            <person name="Salamov A.A."/>
            <person name="Labutti K."/>
            <person name="Zhao Z."/>
            <person name="Chiniquy J."/>
            <person name="Barry K."/>
            <person name="Brewer H.M."/>
            <person name="Purvine S.O."/>
            <person name="Wright A.T."/>
            <person name="Boxma B."/>
            <person name="Van Alen T."/>
            <person name="Hackstein J.H."/>
            <person name="Baker S.E."/>
            <person name="Grigoriev I.V."/>
            <person name="O'Malley M.A."/>
        </authorList>
    </citation>
    <scope>NUCLEOTIDE SEQUENCE [LARGE SCALE GENOMIC DNA]</scope>
    <source>
        <strain evidence="9 10">G1</strain>
    </source>
</reference>
<dbReference type="AlphaFoldDB" id="A0A1Y2AIZ4"/>
<accession>A0A1Y2AIZ4</accession>
<name>A0A1Y2AIZ4_9FUNG</name>
<evidence type="ECO:0000256" key="1">
    <source>
        <dbReference type="ARBA" id="ARBA00004123"/>
    </source>
</evidence>
<evidence type="ECO:0000313" key="9">
    <source>
        <dbReference type="EMBL" id="ORY22464.1"/>
    </source>
</evidence>
<evidence type="ECO:0000256" key="5">
    <source>
        <dbReference type="ARBA" id="ARBA00022833"/>
    </source>
</evidence>
<feature type="domain" description="C2H2-type" evidence="8">
    <location>
        <begin position="59"/>
        <end position="77"/>
    </location>
</feature>
<dbReference type="Pfam" id="PF00096">
    <property type="entry name" value="zf-C2H2"/>
    <property type="match status" value="2"/>
</dbReference>
<dbReference type="InterPro" id="IPR013087">
    <property type="entry name" value="Znf_C2H2_type"/>
</dbReference>
<dbReference type="OrthoDB" id="8117402at2759"/>
<evidence type="ECO:0000259" key="8">
    <source>
        <dbReference type="PROSITE" id="PS50157"/>
    </source>
</evidence>
<dbReference type="GO" id="GO:0008270">
    <property type="term" value="F:zinc ion binding"/>
    <property type="evidence" value="ECO:0007669"/>
    <property type="project" value="UniProtKB-KW"/>
</dbReference>
<evidence type="ECO:0000256" key="3">
    <source>
        <dbReference type="ARBA" id="ARBA00022737"/>
    </source>
</evidence>